<comment type="similarity">
    <text evidence="5 6">Belongs to the class I-like SAM-binding methyltransferase superfamily. C5-methyltransferase family.</text>
</comment>
<dbReference type="NCBIfam" id="TIGR00675">
    <property type="entry name" value="dcm"/>
    <property type="match status" value="1"/>
</dbReference>
<comment type="catalytic activity">
    <reaction evidence="7">
        <text>a 2'-deoxycytidine in DNA + S-adenosyl-L-methionine = a 5-methyl-2'-deoxycytidine in DNA + S-adenosyl-L-homocysteine + H(+)</text>
        <dbReference type="Rhea" id="RHEA:13681"/>
        <dbReference type="Rhea" id="RHEA-COMP:11369"/>
        <dbReference type="Rhea" id="RHEA-COMP:11370"/>
        <dbReference type="ChEBI" id="CHEBI:15378"/>
        <dbReference type="ChEBI" id="CHEBI:57856"/>
        <dbReference type="ChEBI" id="CHEBI:59789"/>
        <dbReference type="ChEBI" id="CHEBI:85452"/>
        <dbReference type="ChEBI" id="CHEBI:85454"/>
        <dbReference type="EC" id="2.1.1.37"/>
    </reaction>
</comment>
<evidence type="ECO:0000256" key="6">
    <source>
        <dbReference type="RuleBase" id="RU000416"/>
    </source>
</evidence>
<name>A0ABT7ZJV7_9BACL</name>
<feature type="active site" evidence="5">
    <location>
        <position position="81"/>
    </location>
</feature>
<evidence type="ECO:0000256" key="3">
    <source>
        <dbReference type="ARBA" id="ARBA00022691"/>
    </source>
</evidence>
<evidence type="ECO:0000256" key="2">
    <source>
        <dbReference type="ARBA" id="ARBA00022679"/>
    </source>
</evidence>
<dbReference type="EMBL" id="JASDCQ010000002">
    <property type="protein sequence ID" value="MDN3427441.1"/>
    <property type="molecule type" value="Genomic_DNA"/>
</dbReference>
<evidence type="ECO:0000256" key="5">
    <source>
        <dbReference type="PROSITE-ProRule" id="PRU01016"/>
    </source>
</evidence>
<dbReference type="InterPro" id="IPR018117">
    <property type="entry name" value="C5_DNA_meth_AS"/>
</dbReference>
<evidence type="ECO:0000313" key="8">
    <source>
        <dbReference type="EMBL" id="MDN3427441.1"/>
    </source>
</evidence>
<keyword evidence="4" id="KW-0680">Restriction system</keyword>
<dbReference type="Gene3D" id="3.90.120.10">
    <property type="entry name" value="DNA Methylase, subunit A, domain 2"/>
    <property type="match status" value="1"/>
</dbReference>
<gene>
    <name evidence="8" type="ORF">QMA01_09065</name>
</gene>
<dbReference type="RefSeq" id="WP_290214802.1">
    <property type="nucleotide sequence ID" value="NZ_JASDCQ010000002.1"/>
</dbReference>
<organism evidence="8 9">
    <name type="scientific">Planococcus notacanthi</name>
    <dbReference type="NCBI Taxonomy" id="3035188"/>
    <lineage>
        <taxon>Bacteria</taxon>
        <taxon>Bacillati</taxon>
        <taxon>Bacillota</taxon>
        <taxon>Bacilli</taxon>
        <taxon>Bacillales</taxon>
        <taxon>Caryophanaceae</taxon>
        <taxon>Planococcus</taxon>
    </lineage>
</organism>
<dbReference type="PRINTS" id="PR00105">
    <property type="entry name" value="C5METTRFRASE"/>
</dbReference>
<keyword evidence="2 5" id="KW-0808">Transferase</keyword>
<evidence type="ECO:0000256" key="7">
    <source>
        <dbReference type="RuleBase" id="RU000417"/>
    </source>
</evidence>
<dbReference type="GO" id="GO:0003886">
    <property type="term" value="F:DNA (cytosine-5-)-methyltransferase activity"/>
    <property type="evidence" value="ECO:0007669"/>
    <property type="project" value="UniProtKB-EC"/>
</dbReference>
<proteinExistence type="inferred from homology"/>
<evidence type="ECO:0000313" key="9">
    <source>
        <dbReference type="Proteomes" id="UP001225873"/>
    </source>
</evidence>
<protein>
    <recommendedName>
        <fullName evidence="7">Cytosine-specific methyltransferase</fullName>
        <ecNumber evidence="7">2.1.1.37</ecNumber>
    </recommendedName>
</protein>
<dbReference type="Pfam" id="PF00145">
    <property type="entry name" value="DNA_methylase"/>
    <property type="match status" value="1"/>
</dbReference>
<dbReference type="PANTHER" id="PTHR10629:SF52">
    <property type="entry name" value="DNA (CYTOSINE-5)-METHYLTRANSFERASE 1"/>
    <property type="match status" value="1"/>
</dbReference>
<evidence type="ECO:0000256" key="1">
    <source>
        <dbReference type="ARBA" id="ARBA00022603"/>
    </source>
</evidence>
<dbReference type="SUPFAM" id="SSF53335">
    <property type="entry name" value="S-adenosyl-L-methionine-dependent methyltransferases"/>
    <property type="match status" value="1"/>
</dbReference>
<comment type="caution">
    <text evidence="8">The sequence shown here is derived from an EMBL/GenBank/DDBJ whole genome shotgun (WGS) entry which is preliminary data.</text>
</comment>
<dbReference type="Proteomes" id="UP001225873">
    <property type="component" value="Unassembled WGS sequence"/>
</dbReference>
<keyword evidence="3 5" id="KW-0949">S-adenosyl-L-methionine</keyword>
<dbReference type="Gene3D" id="3.40.50.150">
    <property type="entry name" value="Vaccinia Virus protein VP39"/>
    <property type="match status" value="1"/>
</dbReference>
<keyword evidence="1 5" id="KW-0489">Methyltransferase</keyword>
<dbReference type="EC" id="2.1.1.37" evidence="7"/>
<dbReference type="PROSITE" id="PS51679">
    <property type="entry name" value="SAM_MT_C5"/>
    <property type="match status" value="1"/>
</dbReference>
<dbReference type="GO" id="GO:0032259">
    <property type="term" value="P:methylation"/>
    <property type="evidence" value="ECO:0007669"/>
    <property type="project" value="UniProtKB-KW"/>
</dbReference>
<dbReference type="InterPro" id="IPR029063">
    <property type="entry name" value="SAM-dependent_MTases_sf"/>
</dbReference>
<dbReference type="PROSITE" id="PS00094">
    <property type="entry name" value="C5_MTASE_1"/>
    <property type="match status" value="1"/>
</dbReference>
<sequence>MKVVDLFCGAGGFSEGFYRAGFEIVRAYDIWGPAILTHNMNHSNGKPVALRGDIHQIAWADDEEFENAIPDSEIIIGSPPCIAFSNSNKSGKADKEKGVTLIKAFLRIIARKKFKENSKLKYWVMENVGNSEKYVKDYYTMEDLGLEGLTDAVLHVKGDTSKLYNMKYFGVPTNRIRYICGEFPEVKETIKESEVISLGSILSNLGQPSPHNYKKLDEKVTDLVYGIELSRNELSDHHYISEIPEFEWKKAERQKTDKGYMGRMAFPERIEKPARTIMATLSRASRESMIFPLENEVNRYRVPTIREVATLMSFPIDFRFYGDNESVKYRMVGNAVTPKFSYELAKAIRENSKERMLPENIDLTDGFSSLRVFDEKIPFVNLNGNILSIKEEKTKKPDAKYKYHVPYLIEKAFRVELNNFKDNHGAIKWEVSIHRSQGKNAEVFKDVSIPNEIFERNNLNNFSEFIDEIISEIRSSENLQYNFCKTKINRNTDMGPDEMLQKVKDYVGFFNEEPVKIADVNKPVPYKILVAYYILNNITRGLNNAENNTRRKTAN</sequence>
<keyword evidence="9" id="KW-1185">Reference proteome</keyword>
<reference evidence="8 9" key="1">
    <citation type="submission" date="2023-03" db="EMBL/GenBank/DDBJ databases">
        <authorList>
            <person name="Uniacke-Lowe S."/>
            <person name="Ross P."/>
            <person name="Hill C."/>
        </authorList>
    </citation>
    <scope>NUCLEOTIDE SEQUENCE [LARGE SCALE GENOMIC DNA]</scope>
    <source>
        <strain evidence="8 9">APC 4016</strain>
    </source>
</reference>
<dbReference type="InterPro" id="IPR050390">
    <property type="entry name" value="C5-Methyltransferase"/>
</dbReference>
<accession>A0ABT7ZJV7</accession>
<dbReference type="PANTHER" id="PTHR10629">
    <property type="entry name" value="CYTOSINE-SPECIFIC METHYLTRANSFERASE"/>
    <property type="match status" value="1"/>
</dbReference>
<dbReference type="InterPro" id="IPR001525">
    <property type="entry name" value="C5_MeTfrase"/>
</dbReference>
<evidence type="ECO:0000256" key="4">
    <source>
        <dbReference type="ARBA" id="ARBA00022747"/>
    </source>
</evidence>